<gene>
    <name evidence="3" type="ORF">SAMN00808754_1512</name>
</gene>
<dbReference type="Proteomes" id="UP000192569">
    <property type="component" value="Chromosome I"/>
</dbReference>
<dbReference type="EMBL" id="LT838272">
    <property type="protein sequence ID" value="SMB96508.1"/>
    <property type="molecule type" value="Genomic_DNA"/>
</dbReference>
<protein>
    <submittedName>
        <fullName evidence="3">Transposase</fullName>
    </submittedName>
</protein>
<evidence type="ECO:0000256" key="1">
    <source>
        <dbReference type="ARBA" id="ARBA00023125"/>
    </source>
</evidence>
<reference evidence="3 4" key="1">
    <citation type="submission" date="2017-04" db="EMBL/GenBank/DDBJ databases">
        <authorList>
            <person name="Afonso C.L."/>
            <person name="Miller P.J."/>
            <person name="Scott M.A."/>
            <person name="Spackman E."/>
            <person name="Goraichik I."/>
            <person name="Dimitrov K.M."/>
            <person name="Suarez D.L."/>
            <person name="Swayne D.E."/>
        </authorList>
    </citation>
    <scope>NUCLEOTIDE SEQUENCE [LARGE SCALE GENOMIC DNA]</scope>
    <source>
        <strain evidence="3 4">ToBE</strain>
    </source>
</reference>
<dbReference type="OrthoDB" id="4278026at2"/>
<organism evidence="3 4">
    <name type="scientific">Thermanaeromonas toyohensis ToBE</name>
    <dbReference type="NCBI Taxonomy" id="698762"/>
    <lineage>
        <taxon>Bacteria</taxon>
        <taxon>Bacillati</taxon>
        <taxon>Bacillota</taxon>
        <taxon>Clostridia</taxon>
        <taxon>Neomoorellales</taxon>
        <taxon>Neomoorellaceae</taxon>
        <taxon>Thermanaeromonas</taxon>
    </lineage>
</organism>
<evidence type="ECO:0000259" key="2">
    <source>
        <dbReference type="Pfam" id="PF07282"/>
    </source>
</evidence>
<keyword evidence="4" id="KW-1185">Reference proteome</keyword>
<keyword evidence="1" id="KW-0238">DNA-binding</keyword>
<evidence type="ECO:0000313" key="3">
    <source>
        <dbReference type="EMBL" id="SMB96508.1"/>
    </source>
</evidence>
<sequence>MQRTVRQKSLPLNSGKWAKLVETAEAYARQKDAFLVEYAHIKYLHYLGDKRSLRDELVSRGFTSPFGLQARMWKLALEDALYTLERQWEAAIEAVKDLVARHEGLTGEEKHYAFWLLYKPPKGGRDWRRIQAIFTGEDVTGENIDLDASGRSRVRKYLRRVFRRVLGRRPRVRKARSFAVDQQMYRVFSTEDRQYIAVATLTPGERVVVPLAGIHAVDGNLRIVLLPDERAVEVHISRDPRVYPPGEEEVGIDLGITEVFTDDAGRKYRPEYGVALQEMSDCILDKGRKRQKLWALYRRYLEEDPARARRIRKNNLGFAKQRRKHGKYRRRCENEINRAFNELFKVRRPKVIAYEDLSHLRGKAKSKGLSRKVSLWMRRITKEHLEYKSYVNSVADPGPVNAAYASQECPVCHWVDPLNRDGDVFKCRKCGFTADADQVNAINVKGRLHDEEITRYTPYREVKEILLRRYYEKNAV</sequence>
<accession>A0A1W1VT28</accession>
<dbReference type="Pfam" id="PF07282">
    <property type="entry name" value="Cas12f1-like_TNB"/>
    <property type="match status" value="1"/>
</dbReference>
<proteinExistence type="predicted"/>
<dbReference type="STRING" id="698762.SAMN00808754_1512"/>
<feature type="domain" description="Cas12f1-like TNB" evidence="2">
    <location>
        <begin position="385"/>
        <end position="444"/>
    </location>
</feature>
<name>A0A1W1VT28_9FIRM</name>
<evidence type="ECO:0000313" key="4">
    <source>
        <dbReference type="Proteomes" id="UP000192569"/>
    </source>
</evidence>
<dbReference type="InterPro" id="IPR010095">
    <property type="entry name" value="Cas12f1-like_TNB"/>
</dbReference>
<dbReference type="AlphaFoldDB" id="A0A1W1VT28"/>
<dbReference type="GO" id="GO:0003677">
    <property type="term" value="F:DNA binding"/>
    <property type="evidence" value="ECO:0007669"/>
    <property type="project" value="UniProtKB-KW"/>
</dbReference>